<evidence type="ECO:0000313" key="1">
    <source>
        <dbReference type="EMBL" id="CAF0750081.1"/>
    </source>
</evidence>
<proteinExistence type="predicted"/>
<evidence type="ECO:0000313" key="2">
    <source>
        <dbReference type="Proteomes" id="UP000663879"/>
    </source>
</evidence>
<gene>
    <name evidence="1" type="ORF">OXX778_LOCUS3864</name>
</gene>
<dbReference type="EMBL" id="CAJNOC010000359">
    <property type="protein sequence ID" value="CAF0750081.1"/>
    <property type="molecule type" value="Genomic_DNA"/>
</dbReference>
<accession>A0A813P9A5</accession>
<sequence length="159" mass="18895">MCLRVLEYGPVIREYFVNKPSINGVDKFLDYFVGTYFENQYNIKIWNHFETNSTPRTNNNLEGYNYKLNYWNIGISHPDIYKAIYKLKEEEVDLSFKYHKALNKEKPPPRNKLYVINDSMLINYKKMLMDGDLSIDMCVKYVCQMFDFSNMAMVKSGKS</sequence>
<dbReference type="OrthoDB" id="6123510at2759"/>
<organism evidence="1 2">
    <name type="scientific">Brachionus calyciflorus</name>
    <dbReference type="NCBI Taxonomy" id="104777"/>
    <lineage>
        <taxon>Eukaryota</taxon>
        <taxon>Metazoa</taxon>
        <taxon>Spiralia</taxon>
        <taxon>Gnathifera</taxon>
        <taxon>Rotifera</taxon>
        <taxon>Eurotatoria</taxon>
        <taxon>Monogononta</taxon>
        <taxon>Pseudotrocha</taxon>
        <taxon>Ploima</taxon>
        <taxon>Brachionidae</taxon>
        <taxon>Brachionus</taxon>
    </lineage>
</organism>
<dbReference type="AlphaFoldDB" id="A0A813P9A5"/>
<name>A0A813P9A5_9BILA</name>
<comment type="caution">
    <text evidence="1">The sequence shown here is derived from an EMBL/GenBank/DDBJ whole genome shotgun (WGS) entry which is preliminary data.</text>
</comment>
<reference evidence="1" key="1">
    <citation type="submission" date="2021-02" db="EMBL/GenBank/DDBJ databases">
        <authorList>
            <person name="Nowell W R."/>
        </authorList>
    </citation>
    <scope>NUCLEOTIDE SEQUENCE</scope>
    <source>
        <strain evidence="1">Ploen Becks lab</strain>
    </source>
</reference>
<dbReference type="Proteomes" id="UP000663879">
    <property type="component" value="Unassembled WGS sequence"/>
</dbReference>
<protein>
    <submittedName>
        <fullName evidence="1">Uncharacterized protein</fullName>
    </submittedName>
</protein>
<keyword evidence="2" id="KW-1185">Reference proteome</keyword>